<proteinExistence type="predicted"/>
<evidence type="ECO:0000313" key="3">
    <source>
        <dbReference type="Proteomes" id="UP000799753"/>
    </source>
</evidence>
<keyword evidence="3" id="KW-1185">Reference proteome</keyword>
<dbReference type="EMBL" id="MU006790">
    <property type="protein sequence ID" value="KAF2638275.1"/>
    <property type="molecule type" value="Genomic_DNA"/>
</dbReference>
<sequence>MCIKEVFRAMYCFLLGLPLLISSIPSLLILSLSPAFGLWVKETKSYWFKSSGHAYVLSRRRVFFSVDHFCLLAGAIELRLTDMFFWDGRLIIGFIHVDTSIYRTVHCYRIDAFMFHCLPCMCILCFFCIYPSTVSIPAAPDCSLSRRWACTCPTGPVSSSRSSASSIRILSLAWRSRQTWLAGRSLYPEPQLNGRFTIIGPTHACSPSHYYSHTNGGVAP</sequence>
<dbReference type="AlphaFoldDB" id="A0A6A6RT27"/>
<feature type="transmembrane region" description="Helical" evidence="1">
    <location>
        <begin position="113"/>
        <end position="132"/>
    </location>
</feature>
<protein>
    <submittedName>
        <fullName evidence="2">Uncharacterized protein</fullName>
    </submittedName>
</protein>
<gene>
    <name evidence="2" type="ORF">P280DRAFT_79962</name>
</gene>
<keyword evidence="1" id="KW-0812">Transmembrane</keyword>
<evidence type="ECO:0000256" key="1">
    <source>
        <dbReference type="SAM" id="Phobius"/>
    </source>
</evidence>
<dbReference type="Proteomes" id="UP000799753">
    <property type="component" value="Unassembled WGS sequence"/>
</dbReference>
<organism evidence="2 3">
    <name type="scientific">Massarina eburnea CBS 473.64</name>
    <dbReference type="NCBI Taxonomy" id="1395130"/>
    <lineage>
        <taxon>Eukaryota</taxon>
        <taxon>Fungi</taxon>
        <taxon>Dikarya</taxon>
        <taxon>Ascomycota</taxon>
        <taxon>Pezizomycotina</taxon>
        <taxon>Dothideomycetes</taxon>
        <taxon>Pleosporomycetidae</taxon>
        <taxon>Pleosporales</taxon>
        <taxon>Massarineae</taxon>
        <taxon>Massarinaceae</taxon>
        <taxon>Massarina</taxon>
    </lineage>
</organism>
<evidence type="ECO:0000313" key="2">
    <source>
        <dbReference type="EMBL" id="KAF2638275.1"/>
    </source>
</evidence>
<keyword evidence="1" id="KW-0472">Membrane</keyword>
<reference evidence="2" key="1">
    <citation type="journal article" date="2020" name="Stud. Mycol.">
        <title>101 Dothideomycetes genomes: a test case for predicting lifestyles and emergence of pathogens.</title>
        <authorList>
            <person name="Haridas S."/>
            <person name="Albert R."/>
            <person name="Binder M."/>
            <person name="Bloem J."/>
            <person name="Labutti K."/>
            <person name="Salamov A."/>
            <person name="Andreopoulos B."/>
            <person name="Baker S."/>
            <person name="Barry K."/>
            <person name="Bills G."/>
            <person name="Bluhm B."/>
            <person name="Cannon C."/>
            <person name="Castanera R."/>
            <person name="Culley D."/>
            <person name="Daum C."/>
            <person name="Ezra D."/>
            <person name="Gonzalez J."/>
            <person name="Henrissat B."/>
            <person name="Kuo A."/>
            <person name="Liang C."/>
            <person name="Lipzen A."/>
            <person name="Lutzoni F."/>
            <person name="Magnuson J."/>
            <person name="Mondo S."/>
            <person name="Nolan M."/>
            <person name="Ohm R."/>
            <person name="Pangilinan J."/>
            <person name="Park H.-J."/>
            <person name="Ramirez L."/>
            <person name="Alfaro M."/>
            <person name="Sun H."/>
            <person name="Tritt A."/>
            <person name="Yoshinaga Y."/>
            <person name="Zwiers L.-H."/>
            <person name="Turgeon B."/>
            <person name="Goodwin S."/>
            <person name="Spatafora J."/>
            <person name="Crous P."/>
            <person name="Grigoriev I."/>
        </authorList>
    </citation>
    <scope>NUCLEOTIDE SEQUENCE</scope>
    <source>
        <strain evidence="2">CBS 473.64</strain>
    </source>
</reference>
<keyword evidence="1" id="KW-1133">Transmembrane helix</keyword>
<name>A0A6A6RT27_9PLEO</name>
<accession>A0A6A6RT27</accession>